<evidence type="ECO:0000313" key="1">
    <source>
        <dbReference type="EMBL" id="EEG78859.1"/>
    </source>
</evidence>
<keyword evidence="2" id="KW-1185">Reference proteome</keyword>
<evidence type="ECO:0000313" key="2">
    <source>
        <dbReference type="Proteomes" id="UP000006443"/>
    </source>
</evidence>
<organism evidence="1 2">
    <name type="scientific">Dethiobacter alkaliphilus AHT 1</name>
    <dbReference type="NCBI Taxonomy" id="555088"/>
    <lineage>
        <taxon>Bacteria</taxon>
        <taxon>Bacillati</taxon>
        <taxon>Bacillota</taxon>
        <taxon>Dethiobacteria</taxon>
        <taxon>Dethiobacterales</taxon>
        <taxon>Dethiobacteraceae</taxon>
        <taxon>Dethiobacter</taxon>
    </lineage>
</organism>
<dbReference type="eggNOG" id="COG4832">
    <property type="taxonomic scope" value="Bacteria"/>
</dbReference>
<dbReference type="Gene3D" id="3.20.80.10">
    <property type="entry name" value="Regulatory factor, effector binding domain"/>
    <property type="match status" value="1"/>
</dbReference>
<dbReference type="EMBL" id="ACJM01000001">
    <property type="protein sequence ID" value="EEG78859.1"/>
    <property type="molecule type" value="Genomic_DNA"/>
</dbReference>
<protein>
    <submittedName>
        <fullName evidence="1">Uncharacterized protein</fullName>
    </submittedName>
</protein>
<name>C0GCC4_DETAL</name>
<dbReference type="Proteomes" id="UP000006443">
    <property type="component" value="Unassembled WGS sequence"/>
</dbReference>
<reference evidence="1 2" key="1">
    <citation type="submission" date="2009-02" db="EMBL/GenBank/DDBJ databases">
        <title>Sequencing of the draft genome and assembly of Dethiobacter alkaliphilus AHT 1.</title>
        <authorList>
            <consortium name="US DOE Joint Genome Institute (JGI-PGF)"/>
            <person name="Lucas S."/>
            <person name="Copeland A."/>
            <person name="Lapidus A."/>
            <person name="Glavina del Rio T."/>
            <person name="Dalin E."/>
            <person name="Tice H."/>
            <person name="Bruce D."/>
            <person name="Goodwin L."/>
            <person name="Pitluck S."/>
            <person name="Larimer F."/>
            <person name="Land M.L."/>
            <person name="Hauser L."/>
            <person name="Muyzer G."/>
        </authorList>
    </citation>
    <scope>NUCLEOTIDE SEQUENCE [LARGE SCALE GENOMIC DNA]</scope>
    <source>
        <strain evidence="1 2">AHT 1</strain>
    </source>
</reference>
<dbReference type="InterPro" id="IPR011256">
    <property type="entry name" value="Reg_factor_effector_dom_sf"/>
</dbReference>
<accession>C0GCC4</accession>
<comment type="caution">
    <text evidence="1">The sequence shown here is derived from an EMBL/GenBank/DDBJ whole genome shotgun (WGS) entry which is preliminary data.</text>
</comment>
<sequence length="64" mass="7606">MMPKKGITPPGYFEYTVYPLEGIWDLTEEGRTADTFDKSQLVYKIMIRHPDFVTDDDYFYDTSR</sequence>
<proteinExistence type="predicted"/>
<gene>
    <name evidence="1" type="ORF">DealDRAFT_0133</name>
</gene>
<dbReference type="STRING" id="555088.DealDRAFT_0133"/>
<dbReference type="AlphaFoldDB" id="C0GCC4"/>